<dbReference type="SUPFAM" id="SSF46785">
    <property type="entry name" value="Winged helix' DNA-binding domain"/>
    <property type="match status" value="1"/>
</dbReference>
<dbReference type="InterPro" id="IPR052509">
    <property type="entry name" value="Metal_resp_DNA-bind_regulator"/>
</dbReference>
<dbReference type="PANTHER" id="PTHR33169:SF13">
    <property type="entry name" value="PADR-FAMILY TRANSCRIPTIONAL REGULATOR"/>
    <property type="match status" value="1"/>
</dbReference>
<dbReference type="STRING" id="234267.Acid_4525"/>
<accession>Q01XX9</accession>
<gene>
    <name evidence="2" type="ordered locus">Acid_4525</name>
</gene>
<dbReference type="PANTHER" id="PTHR33169">
    <property type="entry name" value="PADR-FAMILY TRANSCRIPTIONAL REGULATOR"/>
    <property type="match status" value="1"/>
</dbReference>
<evidence type="ECO:0000259" key="1">
    <source>
        <dbReference type="Pfam" id="PF03551"/>
    </source>
</evidence>
<dbReference type="AlphaFoldDB" id="Q01XX9"/>
<dbReference type="HOGENOM" id="CLU_063440_4_0_0"/>
<dbReference type="InParanoid" id="Q01XX9"/>
<dbReference type="Gene3D" id="1.10.10.10">
    <property type="entry name" value="Winged helix-like DNA-binding domain superfamily/Winged helix DNA-binding domain"/>
    <property type="match status" value="1"/>
</dbReference>
<protein>
    <submittedName>
        <fullName evidence="2">Transcriptional regulator, PadR family</fullName>
    </submittedName>
</protein>
<dbReference type="OrthoDB" id="9814826at2"/>
<dbReference type="KEGG" id="sus:Acid_4525"/>
<reference evidence="2" key="1">
    <citation type="submission" date="2006-10" db="EMBL/GenBank/DDBJ databases">
        <title>Complete sequence of Solibacter usitatus Ellin6076.</title>
        <authorList>
            <consortium name="US DOE Joint Genome Institute"/>
            <person name="Copeland A."/>
            <person name="Lucas S."/>
            <person name="Lapidus A."/>
            <person name="Barry K."/>
            <person name="Detter J.C."/>
            <person name="Glavina del Rio T."/>
            <person name="Hammon N."/>
            <person name="Israni S."/>
            <person name="Dalin E."/>
            <person name="Tice H."/>
            <person name="Pitluck S."/>
            <person name="Thompson L.S."/>
            <person name="Brettin T."/>
            <person name="Bruce D."/>
            <person name="Han C."/>
            <person name="Tapia R."/>
            <person name="Gilna P."/>
            <person name="Schmutz J."/>
            <person name="Larimer F."/>
            <person name="Land M."/>
            <person name="Hauser L."/>
            <person name="Kyrpides N."/>
            <person name="Mikhailova N."/>
            <person name="Janssen P.H."/>
            <person name="Kuske C.R."/>
            <person name="Richardson P."/>
        </authorList>
    </citation>
    <scope>NUCLEOTIDE SEQUENCE</scope>
    <source>
        <strain evidence="2">Ellin6076</strain>
    </source>
</reference>
<feature type="domain" description="Transcription regulator PadR N-terminal" evidence="1">
    <location>
        <begin position="15"/>
        <end position="88"/>
    </location>
</feature>
<dbReference type="eggNOG" id="COG1695">
    <property type="taxonomic scope" value="Bacteria"/>
</dbReference>
<evidence type="ECO:0000313" key="2">
    <source>
        <dbReference type="EMBL" id="ABJ85486.1"/>
    </source>
</evidence>
<name>Q01XX9_SOLUE</name>
<dbReference type="Pfam" id="PF03551">
    <property type="entry name" value="PadR"/>
    <property type="match status" value="1"/>
</dbReference>
<proteinExistence type="predicted"/>
<dbReference type="EMBL" id="CP000473">
    <property type="protein sequence ID" value="ABJ85486.1"/>
    <property type="molecule type" value="Genomic_DNA"/>
</dbReference>
<sequence length="115" mass="13049">MPESQAPLTAAMFNVLITLADGDKHGYAILKEVEEQTAGEVQLSTGTLYGIIKRLLAEGLILESRQRPVEDDDQRRRYYRLTEDGRQVAVAEALRMEKLLTRARNKRLLRALKPV</sequence>
<organism evidence="2">
    <name type="scientific">Solibacter usitatus (strain Ellin6076)</name>
    <dbReference type="NCBI Taxonomy" id="234267"/>
    <lineage>
        <taxon>Bacteria</taxon>
        <taxon>Pseudomonadati</taxon>
        <taxon>Acidobacteriota</taxon>
        <taxon>Terriglobia</taxon>
        <taxon>Bryobacterales</taxon>
        <taxon>Solibacteraceae</taxon>
        <taxon>Candidatus Solibacter</taxon>
    </lineage>
</organism>
<dbReference type="InterPro" id="IPR036388">
    <property type="entry name" value="WH-like_DNA-bd_sf"/>
</dbReference>
<dbReference type="InterPro" id="IPR036390">
    <property type="entry name" value="WH_DNA-bd_sf"/>
</dbReference>
<dbReference type="InterPro" id="IPR005149">
    <property type="entry name" value="Tscrpt_reg_PadR_N"/>
</dbReference>